<protein>
    <submittedName>
        <fullName evidence="1">Uncharacterized protein</fullName>
    </submittedName>
</protein>
<accession>A0A1X9ML58</accession>
<dbReference type="KEGG" id="bkw:BkAM31D_23105"/>
<dbReference type="Proteomes" id="UP000193006">
    <property type="component" value="Chromosome"/>
</dbReference>
<gene>
    <name evidence="1" type="ORF">BkAM31D_23105</name>
</gene>
<sequence length="94" mass="10455">MNGELGLVALREVSRDEFLALAQNGMRELFELGHYKVVDGSKGEELSHFIYDMSTHACYLVDMNTCYQLLTAFYCGGDKTTLLGQLNKIAASVK</sequence>
<organism evidence="1 2">
    <name type="scientific">Halalkalibacter krulwichiae</name>
    <dbReference type="NCBI Taxonomy" id="199441"/>
    <lineage>
        <taxon>Bacteria</taxon>
        <taxon>Bacillati</taxon>
        <taxon>Bacillota</taxon>
        <taxon>Bacilli</taxon>
        <taxon>Bacillales</taxon>
        <taxon>Bacillaceae</taxon>
        <taxon>Halalkalibacter</taxon>
    </lineage>
</organism>
<reference evidence="1 2" key="1">
    <citation type="submission" date="2017-04" db="EMBL/GenBank/DDBJ databases">
        <title>Bacillus krulwichiae AM31D Genome sequencing and assembly.</title>
        <authorList>
            <person name="Krulwich T.A."/>
            <person name="Anastor L."/>
            <person name="Ehrlich R."/>
            <person name="Ehrlich G.D."/>
            <person name="Janto B."/>
        </authorList>
    </citation>
    <scope>NUCLEOTIDE SEQUENCE [LARGE SCALE GENOMIC DNA]</scope>
    <source>
        <strain evidence="1 2">AM31D</strain>
    </source>
</reference>
<dbReference type="EMBL" id="CP020814">
    <property type="protein sequence ID" value="ARK32521.1"/>
    <property type="molecule type" value="Genomic_DNA"/>
</dbReference>
<name>A0A1X9ML58_9BACI</name>
<evidence type="ECO:0000313" key="2">
    <source>
        <dbReference type="Proteomes" id="UP000193006"/>
    </source>
</evidence>
<keyword evidence="2" id="KW-1185">Reference proteome</keyword>
<dbReference type="RefSeq" id="WP_066160170.1">
    <property type="nucleotide sequence ID" value="NZ_CP020814.1"/>
</dbReference>
<proteinExistence type="predicted"/>
<dbReference type="AlphaFoldDB" id="A0A1X9ML58"/>
<evidence type="ECO:0000313" key="1">
    <source>
        <dbReference type="EMBL" id="ARK32521.1"/>
    </source>
</evidence>
<dbReference type="STRING" id="199441.BkAM31D_23105"/>